<organism evidence="1 2">
    <name type="scientific">Streptomyces halstedii</name>
    <dbReference type="NCBI Taxonomy" id="1944"/>
    <lineage>
        <taxon>Bacteria</taxon>
        <taxon>Bacillati</taxon>
        <taxon>Actinomycetota</taxon>
        <taxon>Actinomycetes</taxon>
        <taxon>Kitasatosporales</taxon>
        <taxon>Streptomycetaceae</taxon>
        <taxon>Streptomyces</taxon>
    </lineage>
</organism>
<dbReference type="Proteomes" id="UP000471293">
    <property type="component" value="Unassembled WGS sequence"/>
</dbReference>
<evidence type="ECO:0000313" key="1">
    <source>
        <dbReference type="EMBL" id="NEA16594.1"/>
    </source>
</evidence>
<evidence type="ECO:0000313" key="2">
    <source>
        <dbReference type="Proteomes" id="UP000471293"/>
    </source>
</evidence>
<dbReference type="EMBL" id="JAAGLQ010000275">
    <property type="protein sequence ID" value="NEA16594.1"/>
    <property type="molecule type" value="Genomic_DNA"/>
</dbReference>
<sequence length="158" mass="17199">MSAEVALHFDRVRTKGSHDDLRLRMGRYEHRCDSYYFALDDSPIVPGGLGLRLSRLLEQWNSQVAGLGDGGGTVYLPYDFSDQCTAWLRVTSADGETAEVQAGWSLIEAWGIHPSDYRSTAPAVTDFEPIPGARVACSLIALAARIDANRATLEATGP</sequence>
<gene>
    <name evidence="1" type="ORF">G3I29_13855</name>
</gene>
<proteinExistence type="predicted"/>
<name>A0A6N9TYJ5_STRHA</name>
<protein>
    <submittedName>
        <fullName evidence="1">Uncharacterized protein</fullName>
    </submittedName>
</protein>
<comment type="caution">
    <text evidence="1">The sequence shown here is derived from an EMBL/GenBank/DDBJ whole genome shotgun (WGS) entry which is preliminary data.</text>
</comment>
<accession>A0A6N9TYJ5</accession>
<dbReference type="RefSeq" id="WP_103491757.1">
    <property type="nucleotide sequence ID" value="NZ_JAAGLQ010000275.1"/>
</dbReference>
<dbReference type="AlphaFoldDB" id="A0A6N9TYJ5"/>
<reference evidence="1 2" key="1">
    <citation type="submission" date="2020-01" db="EMBL/GenBank/DDBJ databases">
        <title>Insect and environment-associated Actinomycetes.</title>
        <authorList>
            <person name="Currrie C."/>
            <person name="Chevrette M."/>
            <person name="Carlson C."/>
            <person name="Stubbendieck R."/>
            <person name="Wendt-Pienkowski E."/>
        </authorList>
    </citation>
    <scope>NUCLEOTIDE SEQUENCE [LARGE SCALE GENOMIC DNA]</scope>
    <source>
        <strain evidence="1 2">SID11342</strain>
    </source>
</reference>